<dbReference type="AlphaFoldDB" id="A0A6P8JFU9"/>
<sequence>MFALLLILTGCQLLWSCPAECTSINEPVPILKSVAEQLSSGSYLFSFESADGTYREELGIVSTDSKTSDDDLEVSGIYRYINDWGQEVEVRYTADKNGFLPHVRYISNGEAYKPIRIEPLALMGTHS</sequence>
<organism evidence="3 4">
    <name type="scientific">Drosophila mauritiana</name>
    <name type="common">Fruit fly</name>
    <dbReference type="NCBI Taxonomy" id="7226"/>
    <lineage>
        <taxon>Eukaryota</taxon>
        <taxon>Metazoa</taxon>
        <taxon>Ecdysozoa</taxon>
        <taxon>Arthropoda</taxon>
        <taxon>Hexapoda</taxon>
        <taxon>Insecta</taxon>
        <taxon>Pterygota</taxon>
        <taxon>Neoptera</taxon>
        <taxon>Endopterygota</taxon>
        <taxon>Diptera</taxon>
        <taxon>Brachycera</taxon>
        <taxon>Muscomorpha</taxon>
        <taxon>Ephydroidea</taxon>
        <taxon>Drosophilidae</taxon>
        <taxon>Drosophila</taxon>
        <taxon>Sophophora</taxon>
    </lineage>
</organism>
<dbReference type="InterPro" id="IPR000618">
    <property type="entry name" value="Insect_cuticle"/>
</dbReference>
<feature type="chain" id="PRO_5027715469" evidence="2">
    <location>
        <begin position="20"/>
        <end position="127"/>
    </location>
</feature>
<reference evidence="4" key="1">
    <citation type="submission" date="2025-08" db="UniProtKB">
        <authorList>
            <consortium name="RefSeq"/>
        </authorList>
    </citation>
    <scope>IDENTIFICATION</scope>
    <source>
        <strain evidence="4">Mau12</strain>
        <tissue evidence="4">Whole Body</tissue>
    </source>
</reference>
<proteinExistence type="predicted"/>
<name>A0A6P8JFU9_DROMA</name>
<dbReference type="PANTHER" id="PTHR10380">
    <property type="entry name" value="CUTICLE PROTEIN"/>
    <property type="match status" value="1"/>
</dbReference>
<accession>A0A6P8JFU9</accession>
<dbReference type="RefSeq" id="XP_033155077.1">
    <property type="nucleotide sequence ID" value="XM_033299186.1"/>
</dbReference>
<dbReference type="Pfam" id="PF00379">
    <property type="entry name" value="Chitin_bind_4"/>
    <property type="match status" value="1"/>
</dbReference>
<evidence type="ECO:0000256" key="2">
    <source>
        <dbReference type="SAM" id="SignalP"/>
    </source>
</evidence>
<dbReference type="CTD" id="36192"/>
<keyword evidence="3" id="KW-1185">Reference proteome</keyword>
<gene>
    <name evidence="4" type="primary">LOC117137649</name>
</gene>
<evidence type="ECO:0000256" key="1">
    <source>
        <dbReference type="PROSITE-ProRule" id="PRU00497"/>
    </source>
</evidence>
<dbReference type="InterPro" id="IPR050468">
    <property type="entry name" value="Cuticle_Struct_Prot"/>
</dbReference>
<feature type="signal peptide" evidence="2">
    <location>
        <begin position="1"/>
        <end position="19"/>
    </location>
</feature>
<keyword evidence="2" id="KW-0732">Signal</keyword>
<dbReference type="GO" id="GO:0008010">
    <property type="term" value="F:structural constituent of chitin-based larval cuticle"/>
    <property type="evidence" value="ECO:0007669"/>
    <property type="project" value="TreeGrafter"/>
</dbReference>
<protein>
    <submittedName>
        <fullName evidence="4">Cuticle protein AM1274</fullName>
    </submittedName>
</protein>
<dbReference type="Proteomes" id="UP000515162">
    <property type="component" value="Chromosome 2R"/>
</dbReference>
<evidence type="ECO:0000313" key="3">
    <source>
        <dbReference type="Proteomes" id="UP000515162"/>
    </source>
</evidence>
<dbReference type="PANTHER" id="PTHR10380:SF233">
    <property type="entry name" value="CUTICULAR PROTEIN 47EB-RELATED"/>
    <property type="match status" value="1"/>
</dbReference>
<evidence type="ECO:0000313" key="4">
    <source>
        <dbReference type="RefSeq" id="XP_033155077.1"/>
    </source>
</evidence>
<dbReference type="GO" id="GO:0062129">
    <property type="term" value="C:chitin-based extracellular matrix"/>
    <property type="evidence" value="ECO:0007669"/>
    <property type="project" value="TreeGrafter"/>
</dbReference>
<dbReference type="GeneID" id="117137649"/>
<keyword evidence="1" id="KW-0193">Cuticle</keyword>
<dbReference type="PROSITE" id="PS51155">
    <property type="entry name" value="CHIT_BIND_RR_2"/>
    <property type="match status" value="1"/>
</dbReference>